<reference evidence="2 3" key="1">
    <citation type="submission" date="2017-09" db="EMBL/GenBank/DDBJ databases">
        <title>Depth-based differentiation of microbial function through sediment-hosted aquifers and enrichment of novel symbionts in the deep terrestrial subsurface.</title>
        <authorList>
            <person name="Probst A.J."/>
            <person name="Ladd B."/>
            <person name="Jarett J.K."/>
            <person name="Geller-Mcgrath D.E."/>
            <person name="Sieber C.M."/>
            <person name="Emerson J.B."/>
            <person name="Anantharaman K."/>
            <person name="Thomas B.C."/>
            <person name="Malmstrom R."/>
            <person name="Stieglmeier M."/>
            <person name="Klingl A."/>
            <person name="Woyke T."/>
            <person name="Ryan C.M."/>
            <person name="Banfield J.F."/>
        </authorList>
    </citation>
    <scope>NUCLEOTIDE SEQUENCE [LARGE SCALE GENOMIC DNA]</scope>
    <source>
        <strain evidence="2">CG11_big_fil_rev_8_21_14_0_20_37_11</strain>
    </source>
</reference>
<proteinExistence type="predicted"/>
<sequence>MSKGEVYKLLVSKMNEVAVVPPQEIGFFTPIYKKIVPQLKFYPWKVTLIISSLIAFLLYMIFGATLVKLASLLQYGF</sequence>
<name>A0A2H0NFY1_9BACT</name>
<dbReference type="EMBL" id="PCWS01000138">
    <property type="protein sequence ID" value="PIR07803.1"/>
    <property type="molecule type" value="Genomic_DNA"/>
</dbReference>
<keyword evidence="1" id="KW-0472">Membrane</keyword>
<accession>A0A2H0NFY1</accession>
<gene>
    <name evidence="2" type="ORF">COV53_06170</name>
</gene>
<feature type="transmembrane region" description="Helical" evidence="1">
    <location>
        <begin position="46"/>
        <end position="67"/>
    </location>
</feature>
<protein>
    <submittedName>
        <fullName evidence="2">Uncharacterized protein</fullName>
    </submittedName>
</protein>
<keyword evidence="1" id="KW-1133">Transmembrane helix</keyword>
<evidence type="ECO:0000313" key="3">
    <source>
        <dbReference type="Proteomes" id="UP000230707"/>
    </source>
</evidence>
<dbReference type="Proteomes" id="UP000230707">
    <property type="component" value="Unassembled WGS sequence"/>
</dbReference>
<evidence type="ECO:0000313" key="2">
    <source>
        <dbReference type="EMBL" id="PIR07803.1"/>
    </source>
</evidence>
<comment type="caution">
    <text evidence="2">The sequence shown here is derived from an EMBL/GenBank/DDBJ whole genome shotgun (WGS) entry which is preliminary data.</text>
</comment>
<organism evidence="2 3">
    <name type="scientific">Candidatus Gottesmanbacteria bacterium CG11_big_fil_rev_8_21_14_0_20_37_11</name>
    <dbReference type="NCBI Taxonomy" id="1974575"/>
    <lineage>
        <taxon>Bacteria</taxon>
        <taxon>Candidatus Gottesmaniibacteriota</taxon>
    </lineage>
</organism>
<keyword evidence="1" id="KW-0812">Transmembrane</keyword>
<dbReference type="AlphaFoldDB" id="A0A2H0NFY1"/>
<evidence type="ECO:0000256" key="1">
    <source>
        <dbReference type="SAM" id="Phobius"/>
    </source>
</evidence>